<protein>
    <recommendedName>
        <fullName evidence="3">Coenzyme PQQ synthesis protein D (PqqD)</fullName>
    </recommendedName>
</protein>
<dbReference type="EMBL" id="JACHJQ010000003">
    <property type="protein sequence ID" value="MBB4906286.1"/>
    <property type="molecule type" value="Genomic_DNA"/>
</dbReference>
<evidence type="ECO:0000313" key="1">
    <source>
        <dbReference type="EMBL" id="MBB4906286.1"/>
    </source>
</evidence>
<reference evidence="1 2" key="1">
    <citation type="submission" date="2020-08" db="EMBL/GenBank/DDBJ databases">
        <title>Genomic Encyclopedia of Type Strains, Phase III (KMG-III): the genomes of soil and plant-associated and newly described type strains.</title>
        <authorList>
            <person name="Whitman W."/>
        </authorList>
    </citation>
    <scope>NUCLEOTIDE SEQUENCE [LARGE SCALE GENOMIC DNA]</scope>
    <source>
        <strain evidence="1 2">CECT 8960</strain>
    </source>
</reference>
<evidence type="ECO:0008006" key="3">
    <source>
        <dbReference type="Google" id="ProtNLM"/>
    </source>
</evidence>
<dbReference type="RefSeq" id="WP_184810519.1">
    <property type="nucleotide sequence ID" value="NZ_JACHJQ010000003.1"/>
</dbReference>
<dbReference type="InterPro" id="IPR008792">
    <property type="entry name" value="PQQD"/>
</dbReference>
<dbReference type="AlphaFoldDB" id="A0A7W7VDK6"/>
<organism evidence="1 2">
    <name type="scientific">Actinophytocola algeriensis</name>
    <dbReference type="NCBI Taxonomy" id="1768010"/>
    <lineage>
        <taxon>Bacteria</taxon>
        <taxon>Bacillati</taxon>
        <taxon>Actinomycetota</taxon>
        <taxon>Actinomycetes</taxon>
        <taxon>Pseudonocardiales</taxon>
        <taxon>Pseudonocardiaceae</taxon>
    </lineage>
</organism>
<sequence length="83" mass="9267">MRLRTTDISARTIGGETIVLDLPNSQYFAITGVGSRVFELLGEDRTLDDLVTTVVAEYEVDETTARRDVLAFVDRLHQARLLA</sequence>
<dbReference type="Pfam" id="PF05402">
    <property type="entry name" value="PqqD"/>
    <property type="match status" value="1"/>
</dbReference>
<dbReference type="Proteomes" id="UP000520767">
    <property type="component" value="Unassembled WGS sequence"/>
</dbReference>
<evidence type="ECO:0000313" key="2">
    <source>
        <dbReference type="Proteomes" id="UP000520767"/>
    </source>
</evidence>
<keyword evidence="2" id="KW-1185">Reference proteome</keyword>
<comment type="caution">
    <text evidence="1">The sequence shown here is derived from an EMBL/GenBank/DDBJ whole genome shotgun (WGS) entry which is preliminary data.</text>
</comment>
<dbReference type="Gene3D" id="1.10.10.1150">
    <property type="entry name" value="Coenzyme PQQ synthesis protein D (PqqD)"/>
    <property type="match status" value="1"/>
</dbReference>
<accession>A0A7W7VDK6</accession>
<proteinExistence type="predicted"/>
<dbReference type="InterPro" id="IPR041881">
    <property type="entry name" value="PqqD_sf"/>
</dbReference>
<name>A0A7W7VDK6_9PSEU</name>
<gene>
    <name evidence="1" type="ORF">FHR82_002506</name>
</gene>